<keyword evidence="3" id="KW-1185">Reference proteome</keyword>
<dbReference type="Pfam" id="PF06527">
    <property type="entry name" value="TniQ"/>
    <property type="match status" value="1"/>
</dbReference>
<name>A0A2N7VBD0_9BURK</name>
<comment type="caution">
    <text evidence="2">The sequence shown here is derived from an EMBL/GenBank/DDBJ whole genome shotgun (WGS) entry which is preliminary data.</text>
</comment>
<dbReference type="InterPro" id="IPR009492">
    <property type="entry name" value="TniQ"/>
</dbReference>
<dbReference type="Proteomes" id="UP000235616">
    <property type="component" value="Unassembled WGS sequence"/>
</dbReference>
<dbReference type="AlphaFoldDB" id="A0A2N7VBD0"/>
<protein>
    <recommendedName>
        <fullName evidence="1">TniQ domain-containing protein</fullName>
    </recommendedName>
</protein>
<reference evidence="2 3" key="1">
    <citation type="submission" date="2018-01" db="EMBL/GenBank/DDBJ databases">
        <title>Whole genome analyses suggest that Burkholderia sensu lato contains two further novel genera in the rhizoxinica-symbiotica group Mycetohabitans gen. nov., and Trinickia gen. nov.: implications for the evolution of diazotrophy and nodulation in the Burkholderiaceae.</title>
        <authorList>
            <person name="Estrada-de los Santos P."/>
            <person name="Palmer M."/>
            <person name="Chavez-Ramirez B."/>
            <person name="Beukes C."/>
            <person name="Steenkamp E.T."/>
            <person name="Hirsch A.M."/>
            <person name="Manyaka P."/>
            <person name="Maluk M."/>
            <person name="Lafos M."/>
            <person name="Crook M."/>
            <person name="Gross E."/>
            <person name="Simon M.F."/>
            <person name="Bueno dos Reis Junior F."/>
            <person name="Poole P.S."/>
            <person name="Venter S.N."/>
            <person name="James E.K."/>
        </authorList>
    </citation>
    <scope>NUCLEOTIDE SEQUENCE [LARGE SCALE GENOMIC DNA]</scope>
    <source>
        <strain evidence="2 3">GIMN1.004</strain>
    </source>
</reference>
<evidence type="ECO:0000313" key="3">
    <source>
        <dbReference type="Proteomes" id="UP000235616"/>
    </source>
</evidence>
<accession>A0A2N7VBD0</accession>
<evidence type="ECO:0000259" key="1">
    <source>
        <dbReference type="Pfam" id="PF06527"/>
    </source>
</evidence>
<gene>
    <name evidence="2" type="ORF">C0Z18_31435</name>
</gene>
<organism evidence="2 3">
    <name type="scientific">Trinickia dabaoshanensis</name>
    <dbReference type="NCBI Taxonomy" id="564714"/>
    <lineage>
        <taxon>Bacteria</taxon>
        <taxon>Pseudomonadati</taxon>
        <taxon>Pseudomonadota</taxon>
        <taxon>Betaproteobacteria</taxon>
        <taxon>Burkholderiales</taxon>
        <taxon>Burkholderiaceae</taxon>
        <taxon>Trinickia</taxon>
    </lineage>
</organism>
<evidence type="ECO:0000313" key="2">
    <source>
        <dbReference type="EMBL" id="PMS14468.1"/>
    </source>
</evidence>
<dbReference type="EMBL" id="PNYA01000045">
    <property type="protein sequence ID" value="PMS14468.1"/>
    <property type="molecule type" value="Genomic_DNA"/>
</dbReference>
<feature type="domain" description="TniQ" evidence="1">
    <location>
        <begin position="36"/>
        <end position="186"/>
    </location>
</feature>
<sequence>MIAAGSSEWVEVQMVTASEIQPPLGLRIPLPVGEWLPDETIFSLASRHHVVACNRRGSDTCMQLFGHARVGSKHDVPSRLDTFVARTGGQLGSVEEIVFERTILPLYFPLTSKERMEDIIRTVRDTMTGSLRYPLYMLLNRFSAVHPLKACEQCIDEDVKQFQVAYWHRAHQYPGVWICPTHNRELREITMSIGRSRGYGWSLPRKEHFARASNTCSLASVEPDRTVLLCRLAFAAAALAALTPNVFIEKERAVRTYRNRLIALGMRSTSGELQLSRCVTSVLEAAMPLRSVPELLALPANERQARAYIMRLTWLPVQNMHVLLHLFSIVWLFRNWNCFWDSYLTCTG</sequence>
<proteinExistence type="predicted"/>